<dbReference type="Proteomes" id="UP000199532">
    <property type="component" value="Unassembled WGS sequence"/>
</dbReference>
<feature type="transmembrane region" description="Helical" evidence="1">
    <location>
        <begin position="22"/>
        <end position="44"/>
    </location>
</feature>
<accession>A0A1H6TE09</accession>
<reference evidence="2 3" key="1">
    <citation type="submission" date="2016-10" db="EMBL/GenBank/DDBJ databases">
        <authorList>
            <person name="de Groot N.N."/>
        </authorList>
    </citation>
    <scope>NUCLEOTIDE SEQUENCE [LARGE SCALE GENOMIC DNA]</scope>
    <source>
        <strain evidence="2 3">DSM 19938</strain>
    </source>
</reference>
<dbReference type="OrthoDB" id="764930at2"/>
<evidence type="ECO:0000256" key="1">
    <source>
        <dbReference type="SAM" id="Phobius"/>
    </source>
</evidence>
<keyword evidence="3" id="KW-1185">Reference proteome</keyword>
<sequence>MFEFLYELLCGQNPDPIFASDIYPFVGLFTLVFAFVFTLVFYIVLGRSKPIWDKTIHWVITMIILLIIAFGFAYNHAQTVTEEEENSFFYTFAMVNTLYAFIYYILFSILLKRFSIFAKRTPF</sequence>
<keyword evidence="1" id="KW-0812">Transmembrane</keyword>
<feature type="transmembrane region" description="Helical" evidence="1">
    <location>
        <begin position="56"/>
        <end position="76"/>
    </location>
</feature>
<protein>
    <submittedName>
        <fullName evidence="2">Uncharacterized protein</fullName>
    </submittedName>
</protein>
<keyword evidence="1" id="KW-0472">Membrane</keyword>
<proteinExistence type="predicted"/>
<dbReference type="STRING" id="408657.SAMN04487995_1990"/>
<dbReference type="RefSeq" id="WP_090335006.1">
    <property type="nucleotide sequence ID" value="NZ_FNXY01000003.1"/>
</dbReference>
<gene>
    <name evidence="2" type="ORF">SAMN04487995_1990</name>
</gene>
<evidence type="ECO:0000313" key="3">
    <source>
        <dbReference type="Proteomes" id="UP000199532"/>
    </source>
</evidence>
<feature type="transmembrane region" description="Helical" evidence="1">
    <location>
        <begin position="88"/>
        <end position="111"/>
    </location>
</feature>
<dbReference type="AlphaFoldDB" id="A0A1H6TE09"/>
<evidence type="ECO:0000313" key="2">
    <source>
        <dbReference type="EMBL" id="SEI74520.1"/>
    </source>
</evidence>
<organism evidence="2 3">
    <name type="scientific">Dyadobacter koreensis</name>
    <dbReference type="NCBI Taxonomy" id="408657"/>
    <lineage>
        <taxon>Bacteria</taxon>
        <taxon>Pseudomonadati</taxon>
        <taxon>Bacteroidota</taxon>
        <taxon>Cytophagia</taxon>
        <taxon>Cytophagales</taxon>
        <taxon>Spirosomataceae</taxon>
        <taxon>Dyadobacter</taxon>
    </lineage>
</organism>
<name>A0A1H6TE09_9BACT</name>
<dbReference type="EMBL" id="FNXY01000003">
    <property type="protein sequence ID" value="SEI74520.1"/>
    <property type="molecule type" value="Genomic_DNA"/>
</dbReference>
<keyword evidence="1" id="KW-1133">Transmembrane helix</keyword>